<keyword evidence="3" id="KW-1185">Reference proteome</keyword>
<name>A0A8R7TPX7_TRIUA</name>
<evidence type="ECO:0000256" key="1">
    <source>
        <dbReference type="SAM" id="MobiDB-lite"/>
    </source>
</evidence>
<dbReference type="AlphaFoldDB" id="A0A8R7TPX7"/>
<reference evidence="2" key="3">
    <citation type="submission" date="2022-06" db="UniProtKB">
        <authorList>
            <consortium name="EnsemblPlants"/>
        </authorList>
    </citation>
    <scope>IDENTIFICATION</scope>
</reference>
<evidence type="ECO:0000313" key="3">
    <source>
        <dbReference type="Proteomes" id="UP000015106"/>
    </source>
</evidence>
<dbReference type="Gramene" id="TuG1812G0300000060.01.T05">
    <property type="protein sequence ID" value="TuG1812G0300000060.01.T05"/>
    <property type="gene ID" value="TuG1812G0300000060.01"/>
</dbReference>
<evidence type="ECO:0000313" key="2">
    <source>
        <dbReference type="EnsemblPlants" id="TuG1812G0300000060.01.T05"/>
    </source>
</evidence>
<gene>
    <name evidence="2" type="primary">LOC125542253</name>
</gene>
<dbReference type="Proteomes" id="UP000015106">
    <property type="component" value="Chromosome 3"/>
</dbReference>
<protein>
    <submittedName>
        <fullName evidence="2">Uncharacterized protein</fullName>
    </submittedName>
</protein>
<accession>A0A8R7TPX7</accession>
<feature type="region of interest" description="Disordered" evidence="1">
    <location>
        <begin position="1"/>
        <end position="21"/>
    </location>
</feature>
<organism evidence="2 3">
    <name type="scientific">Triticum urartu</name>
    <name type="common">Red wild einkorn</name>
    <name type="synonym">Crithodium urartu</name>
    <dbReference type="NCBI Taxonomy" id="4572"/>
    <lineage>
        <taxon>Eukaryota</taxon>
        <taxon>Viridiplantae</taxon>
        <taxon>Streptophyta</taxon>
        <taxon>Embryophyta</taxon>
        <taxon>Tracheophyta</taxon>
        <taxon>Spermatophyta</taxon>
        <taxon>Magnoliopsida</taxon>
        <taxon>Liliopsida</taxon>
        <taxon>Poales</taxon>
        <taxon>Poaceae</taxon>
        <taxon>BOP clade</taxon>
        <taxon>Pooideae</taxon>
        <taxon>Triticodae</taxon>
        <taxon>Triticeae</taxon>
        <taxon>Triticinae</taxon>
        <taxon>Triticum</taxon>
    </lineage>
</organism>
<sequence>AHPLHLAPDRAAGSDPRPRRCECPDVDSRRLRSVLIAALTLVPTPWTRRASLSYREAAPILALLWPWGLSRQEVRTPPRLPKPTPGYPVDDRGTRMTIIQYLKDIYNCNLRILFNYMIDQHSFL</sequence>
<reference evidence="2" key="2">
    <citation type="submission" date="2018-03" db="EMBL/GenBank/DDBJ databases">
        <title>The Triticum urartu genome reveals the dynamic nature of wheat genome evolution.</title>
        <authorList>
            <person name="Ling H."/>
            <person name="Ma B."/>
            <person name="Shi X."/>
            <person name="Liu H."/>
            <person name="Dong L."/>
            <person name="Sun H."/>
            <person name="Cao Y."/>
            <person name="Gao Q."/>
            <person name="Zheng S."/>
            <person name="Li Y."/>
            <person name="Yu Y."/>
            <person name="Du H."/>
            <person name="Qi M."/>
            <person name="Li Y."/>
            <person name="Yu H."/>
            <person name="Cui Y."/>
            <person name="Wang N."/>
            <person name="Chen C."/>
            <person name="Wu H."/>
            <person name="Zhao Y."/>
            <person name="Zhang J."/>
            <person name="Li Y."/>
            <person name="Zhou W."/>
            <person name="Zhang B."/>
            <person name="Hu W."/>
            <person name="Eijk M."/>
            <person name="Tang J."/>
            <person name="Witsenboer H."/>
            <person name="Zhao S."/>
            <person name="Li Z."/>
            <person name="Zhang A."/>
            <person name="Wang D."/>
            <person name="Liang C."/>
        </authorList>
    </citation>
    <scope>NUCLEOTIDE SEQUENCE [LARGE SCALE GENOMIC DNA]</scope>
    <source>
        <strain evidence="2">cv. G1812</strain>
    </source>
</reference>
<dbReference type="EnsemblPlants" id="TuG1812G0300000060.01.T05">
    <property type="protein sequence ID" value="TuG1812G0300000060.01.T05"/>
    <property type="gene ID" value="TuG1812G0300000060.01"/>
</dbReference>
<reference evidence="3" key="1">
    <citation type="journal article" date="2013" name="Nature">
        <title>Draft genome of the wheat A-genome progenitor Triticum urartu.</title>
        <authorList>
            <person name="Ling H.Q."/>
            <person name="Zhao S."/>
            <person name="Liu D."/>
            <person name="Wang J."/>
            <person name="Sun H."/>
            <person name="Zhang C."/>
            <person name="Fan H."/>
            <person name="Li D."/>
            <person name="Dong L."/>
            <person name="Tao Y."/>
            <person name="Gao C."/>
            <person name="Wu H."/>
            <person name="Li Y."/>
            <person name="Cui Y."/>
            <person name="Guo X."/>
            <person name="Zheng S."/>
            <person name="Wang B."/>
            <person name="Yu K."/>
            <person name="Liang Q."/>
            <person name="Yang W."/>
            <person name="Lou X."/>
            <person name="Chen J."/>
            <person name="Feng M."/>
            <person name="Jian J."/>
            <person name="Zhang X."/>
            <person name="Luo G."/>
            <person name="Jiang Y."/>
            <person name="Liu J."/>
            <person name="Wang Z."/>
            <person name="Sha Y."/>
            <person name="Zhang B."/>
            <person name="Wu H."/>
            <person name="Tang D."/>
            <person name="Shen Q."/>
            <person name="Xue P."/>
            <person name="Zou S."/>
            <person name="Wang X."/>
            <person name="Liu X."/>
            <person name="Wang F."/>
            <person name="Yang Y."/>
            <person name="An X."/>
            <person name="Dong Z."/>
            <person name="Zhang K."/>
            <person name="Zhang X."/>
            <person name="Luo M.C."/>
            <person name="Dvorak J."/>
            <person name="Tong Y."/>
            <person name="Wang J."/>
            <person name="Yang H."/>
            <person name="Li Z."/>
            <person name="Wang D."/>
            <person name="Zhang A."/>
            <person name="Wang J."/>
        </authorList>
    </citation>
    <scope>NUCLEOTIDE SEQUENCE</scope>
    <source>
        <strain evidence="3">cv. G1812</strain>
    </source>
</reference>
<proteinExistence type="predicted"/>